<reference evidence="10" key="2">
    <citation type="submission" date="2023-06" db="EMBL/GenBank/DDBJ databases">
        <authorList>
            <consortium name="Lawrence Berkeley National Laboratory"/>
            <person name="Mondo S.J."/>
            <person name="Hensen N."/>
            <person name="Bonometti L."/>
            <person name="Westerberg I."/>
            <person name="Brannstrom I.O."/>
            <person name="Guillou S."/>
            <person name="Cros-Aarteil S."/>
            <person name="Calhoun S."/>
            <person name="Haridas S."/>
            <person name="Kuo A."/>
            <person name="Pangilinan J."/>
            <person name="Riley R."/>
            <person name="Labutti K."/>
            <person name="Andreopoulos B."/>
            <person name="Lipzen A."/>
            <person name="Chen C."/>
            <person name="Yanf M."/>
            <person name="Daum C."/>
            <person name="Ng V."/>
            <person name="Clum A."/>
            <person name="Steindorff A."/>
            <person name="Ohm R."/>
            <person name="Martin F."/>
            <person name="Silar P."/>
            <person name="Natvig D."/>
            <person name="Lalanne C."/>
            <person name="Gautier V."/>
            <person name="Ament-Velasquez S.L."/>
            <person name="Kruys A."/>
            <person name="Hutchinson M.I."/>
            <person name="Powell A.J."/>
            <person name="Barry K."/>
            <person name="Miller A.N."/>
            <person name="Grigoriev I.V."/>
            <person name="Debuchy R."/>
            <person name="Gladieux P."/>
            <person name="Thoren M.H."/>
            <person name="Johannesson H."/>
        </authorList>
    </citation>
    <scope>NUCLEOTIDE SEQUENCE</scope>
    <source>
        <strain evidence="10">PSN324</strain>
    </source>
</reference>
<dbReference type="InterPro" id="IPR005828">
    <property type="entry name" value="MFS_sugar_transport-like"/>
</dbReference>
<dbReference type="Gene3D" id="1.20.1250.20">
    <property type="entry name" value="MFS general substrate transporter like domains"/>
    <property type="match status" value="1"/>
</dbReference>
<comment type="similarity">
    <text evidence="2 7">Belongs to the major facilitator superfamily. Sugar transporter (TC 2.A.1.1) family.</text>
</comment>
<evidence type="ECO:0000259" key="9">
    <source>
        <dbReference type="PROSITE" id="PS50850"/>
    </source>
</evidence>
<comment type="caution">
    <text evidence="10">The sequence shown here is derived from an EMBL/GenBank/DDBJ whole genome shotgun (WGS) entry which is preliminary data.</text>
</comment>
<feature type="transmembrane region" description="Helical" evidence="8">
    <location>
        <begin position="50"/>
        <end position="75"/>
    </location>
</feature>
<dbReference type="Pfam" id="PF00083">
    <property type="entry name" value="Sugar_tr"/>
    <property type="match status" value="1"/>
</dbReference>
<keyword evidence="3 7" id="KW-0813">Transport</keyword>
<evidence type="ECO:0000256" key="7">
    <source>
        <dbReference type="RuleBase" id="RU003346"/>
    </source>
</evidence>
<dbReference type="InterPro" id="IPR003663">
    <property type="entry name" value="Sugar/inositol_transpt"/>
</dbReference>
<feature type="transmembrane region" description="Helical" evidence="8">
    <location>
        <begin position="431"/>
        <end position="449"/>
    </location>
</feature>
<keyword evidence="4 8" id="KW-0812">Transmembrane</keyword>
<dbReference type="InterPro" id="IPR050360">
    <property type="entry name" value="MFS_Sugar_Transporters"/>
</dbReference>
<keyword evidence="6 8" id="KW-0472">Membrane</keyword>
<feature type="transmembrane region" description="Helical" evidence="8">
    <location>
        <begin position="143"/>
        <end position="163"/>
    </location>
</feature>
<dbReference type="PROSITE" id="PS00217">
    <property type="entry name" value="SUGAR_TRANSPORT_2"/>
    <property type="match status" value="1"/>
</dbReference>
<gene>
    <name evidence="10" type="ORF">QBC42DRAFT_339886</name>
</gene>
<evidence type="ECO:0000256" key="1">
    <source>
        <dbReference type="ARBA" id="ARBA00004141"/>
    </source>
</evidence>
<proteinExistence type="inferred from homology"/>
<dbReference type="PANTHER" id="PTHR48022">
    <property type="entry name" value="PLASTIDIC GLUCOSE TRANSPORTER 4"/>
    <property type="match status" value="1"/>
</dbReference>
<evidence type="ECO:0000256" key="2">
    <source>
        <dbReference type="ARBA" id="ARBA00010992"/>
    </source>
</evidence>
<accession>A0AAV9HJ52</accession>
<comment type="subcellular location">
    <subcellularLocation>
        <location evidence="1">Membrane</location>
        <topology evidence="1">Multi-pass membrane protein</topology>
    </subcellularLocation>
</comment>
<organism evidence="10 11">
    <name type="scientific">Cladorrhinum samala</name>
    <dbReference type="NCBI Taxonomy" id="585594"/>
    <lineage>
        <taxon>Eukaryota</taxon>
        <taxon>Fungi</taxon>
        <taxon>Dikarya</taxon>
        <taxon>Ascomycota</taxon>
        <taxon>Pezizomycotina</taxon>
        <taxon>Sordariomycetes</taxon>
        <taxon>Sordariomycetidae</taxon>
        <taxon>Sordariales</taxon>
        <taxon>Podosporaceae</taxon>
        <taxon>Cladorrhinum</taxon>
    </lineage>
</organism>
<feature type="transmembrane region" description="Helical" evidence="8">
    <location>
        <begin position="87"/>
        <end position="104"/>
    </location>
</feature>
<name>A0AAV9HJ52_9PEZI</name>
<dbReference type="GO" id="GO:0005351">
    <property type="term" value="F:carbohydrate:proton symporter activity"/>
    <property type="evidence" value="ECO:0007669"/>
    <property type="project" value="TreeGrafter"/>
</dbReference>
<dbReference type="EMBL" id="MU865019">
    <property type="protein sequence ID" value="KAK4460125.1"/>
    <property type="molecule type" value="Genomic_DNA"/>
</dbReference>
<keyword evidence="5 8" id="KW-1133">Transmembrane helix</keyword>
<dbReference type="PROSITE" id="PS50850">
    <property type="entry name" value="MFS"/>
    <property type="match status" value="1"/>
</dbReference>
<dbReference type="SUPFAM" id="SSF103473">
    <property type="entry name" value="MFS general substrate transporter"/>
    <property type="match status" value="1"/>
</dbReference>
<feature type="transmembrane region" description="Helical" evidence="8">
    <location>
        <begin position="334"/>
        <end position="355"/>
    </location>
</feature>
<feature type="domain" description="Major facilitator superfamily (MFS) profile" evidence="9">
    <location>
        <begin position="17"/>
        <end position="453"/>
    </location>
</feature>
<keyword evidence="11" id="KW-1185">Reference proteome</keyword>
<feature type="transmembrane region" description="Helical" evidence="8">
    <location>
        <begin position="310"/>
        <end position="327"/>
    </location>
</feature>
<evidence type="ECO:0000256" key="6">
    <source>
        <dbReference type="ARBA" id="ARBA00023136"/>
    </source>
</evidence>
<feature type="transmembrane region" description="Helical" evidence="8">
    <location>
        <begin position="110"/>
        <end position="131"/>
    </location>
</feature>
<dbReference type="FunFam" id="1.20.1250.20:FF:000134">
    <property type="entry name" value="MFS sugar transporter protein"/>
    <property type="match status" value="1"/>
</dbReference>
<evidence type="ECO:0000256" key="4">
    <source>
        <dbReference type="ARBA" id="ARBA00022692"/>
    </source>
</evidence>
<sequence length="495" mass="54886">MSPPSRGLRGNPLMTLLTSALSTGFLLFGYDQGVMSGIILSPSFLQTMGFPSPVVLGTLVSIYTFGAIFGSILSAFTSDKLGRKRTLIFGTVLVFFSGLCMSISRDRIQFGISRTIVGVGIGYITSTTPVYQSEVSRHEQRGWQVCCQLTTMLIGLALAYWVNYGFYFRPGEAQWRVPLALQCVFAGYILVVAPFLPDTPRWLLRRFPDNLERGREVLARLRGKEEEDAEVKLEVEEILKAVDRESKAEGTWGELLKDNNGVKAHKRFYLAVGIQFMQQMTGINIVTYYAPMLYKTGLGMSEEQALLLGGYTQVWYVLASFATWYIIDRVGRRVLFISMALGMSAVLVGEGLATASGTQLGAVMAVVCLFLFEGCFTWGWMACVWIYPPEILPLGVRAKGSALAAAADFIGNWLVVQVTPIGVEKMGWKFYLVWAAFNLVNAIVVWMLYPETGGLMLEAVDHVFADEIDGTIFEHGRLVDKLQWSRVKVAAEAMN</sequence>
<evidence type="ECO:0000313" key="11">
    <source>
        <dbReference type="Proteomes" id="UP001321749"/>
    </source>
</evidence>
<dbReference type="PANTHER" id="PTHR48022:SF28">
    <property type="entry name" value="MAJOR FACILITATOR SUPERFAMILY (MFS) PROFILE DOMAIN-CONTAINING PROTEIN-RELATED"/>
    <property type="match status" value="1"/>
</dbReference>
<dbReference type="NCBIfam" id="TIGR00879">
    <property type="entry name" value="SP"/>
    <property type="match status" value="1"/>
</dbReference>
<dbReference type="InterPro" id="IPR036259">
    <property type="entry name" value="MFS_trans_sf"/>
</dbReference>
<dbReference type="Proteomes" id="UP001321749">
    <property type="component" value="Unassembled WGS sequence"/>
</dbReference>
<protein>
    <submittedName>
        <fullName evidence="10">General substrate transporter</fullName>
    </submittedName>
</protein>
<dbReference type="PRINTS" id="PR00171">
    <property type="entry name" value="SUGRTRNSPORT"/>
</dbReference>
<feature type="transmembrane region" description="Helical" evidence="8">
    <location>
        <begin position="12"/>
        <end position="30"/>
    </location>
</feature>
<dbReference type="PROSITE" id="PS00216">
    <property type="entry name" value="SUGAR_TRANSPORT_1"/>
    <property type="match status" value="1"/>
</dbReference>
<evidence type="ECO:0000256" key="3">
    <source>
        <dbReference type="ARBA" id="ARBA00022448"/>
    </source>
</evidence>
<dbReference type="InterPro" id="IPR020846">
    <property type="entry name" value="MFS_dom"/>
</dbReference>
<evidence type="ECO:0000313" key="10">
    <source>
        <dbReference type="EMBL" id="KAK4460125.1"/>
    </source>
</evidence>
<dbReference type="AlphaFoldDB" id="A0AAV9HJ52"/>
<feature type="transmembrane region" description="Helical" evidence="8">
    <location>
        <begin position="175"/>
        <end position="196"/>
    </location>
</feature>
<dbReference type="GO" id="GO:0016020">
    <property type="term" value="C:membrane"/>
    <property type="evidence" value="ECO:0007669"/>
    <property type="project" value="UniProtKB-SubCell"/>
</dbReference>
<dbReference type="InterPro" id="IPR005829">
    <property type="entry name" value="Sugar_transporter_CS"/>
</dbReference>
<evidence type="ECO:0000256" key="8">
    <source>
        <dbReference type="SAM" id="Phobius"/>
    </source>
</evidence>
<feature type="transmembrane region" description="Helical" evidence="8">
    <location>
        <begin position="268"/>
        <end position="290"/>
    </location>
</feature>
<feature type="transmembrane region" description="Helical" evidence="8">
    <location>
        <begin position="361"/>
        <end position="388"/>
    </location>
</feature>
<reference evidence="10" key="1">
    <citation type="journal article" date="2023" name="Mol. Phylogenet. Evol.">
        <title>Genome-scale phylogeny and comparative genomics of the fungal order Sordariales.</title>
        <authorList>
            <person name="Hensen N."/>
            <person name="Bonometti L."/>
            <person name="Westerberg I."/>
            <person name="Brannstrom I.O."/>
            <person name="Guillou S."/>
            <person name="Cros-Aarteil S."/>
            <person name="Calhoun S."/>
            <person name="Haridas S."/>
            <person name="Kuo A."/>
            <person name="Mondo S."/>
            <person name="Pangilinan J."/>
            <person name="Riley R."/>
            <person name="LaButti K."/>
            <person name="Andreopoulos B."/>
            <person name="Lipzen A."/>
            <person name="Chen C."/>
            <person name="Yan M."/>
            <person name="Daum C."/>
            <person name="Ng V."/>
            <person name="Clum A."/>
            <person name="Steindorff A."/>
            <person name="Ohm R.A."/>
            <person name="Martin F."/>
            <person name="Silar P."/>
            <person name="Natvig D.O."/>
            <person name="Lalanne C."/>
            <person name="Gautier V."/>
            <person name="Ament-Velasquez S.L."/>
            <person name="Kruys A."/>
            <person name="Hutchinson M.I."/>
            <person name="Powell A.J."/>
            <person name="Barry K."/>
            <person name="Miller A.N."/>
            <person name="Grigoriev I.V."/>
            <person name="Debuchy R."/>
            <person name="Gladieux P."/>
            <person name="Hiltunen Thoren M."/>
            <person name="Johannesson H."/>
        </authorList>
    </citation>
    <scope>NUCLEOTIDE SEQUENCE</scope>
    <source>
        <strain evidence="10">PSN324</strain>
    </source>
</reference>
<evidence type="ECO:0000256" key="5">
    <source>
        <dbReference type="ARBA" id="ARBA00022989"/>
    </source>
</evidence>